<proteinExistence type="predicted"/>
<evidence type="ECO:0000313" key="1">
    <source>
        <dbReference type="EMBL" id="MBE2998720.1"/>
    </source>
</evidence>
<keyword evidence="2" id="KW-1185">Reference proteome</keyword>
<name>A0ABR9P4F4_9ACTN</name>
<gene>
    <name evidence="1" type="ORF">IDM40_08395</name>
</gene>
<organism evidence="1 2">
    <name type="scientific">Nocardiopsis coralli</name>
    <dbReference type="NCBI Taxonomy" id="2772213"/>
    <lineage>
        <taxon>Bacteria</taxon>
        <taxon>Bacillati</taxon>
        <taxon>Actinomycetota</taxon>
        <taxon>Actinomycetes</taxon>
        <taxon>Streptosporangiales</taxon>
        <taxon>Nocardiopsidaceae</taxon>
        <taxon>Nocardiopsis</taxon>
    </lineage>
</organism>
<reference evidence="1 2" key="1">
    <citation type="submission" date="2020-09" db="EMBL/GenBank/DDBJ databases">
        <title>Diversity and distribution of actinomycetes associated with coral in the coast of Hainan.</title>
        <authorList>
            <person name="Li F."/>
        </authorList>
    </citation>
    <scope>NUCLEOTIDE SEQUENCE [LARGE SCALE GENOMIC DNA]</scope>
    <source>
        <strain evidence="1 2">HNM0947</strain>
    </source>
</reference>
<comment type="caution">
    <text evidence="1">The sequence shown here is derived from an EMBL/GenBank/DDBJ whole genome shotgun (WGS) entry which is preliminary data.</text>
</comment>
<evidence type="ECO:0000313" key="2">
    <source>
        <dbReference type="Proteomes" id="UP000806528"/>
    </source>
</evidence>
<dbReference type="RefSeq" id="WP_193121364.1">
    <property type="nucleotide sequence ID" value="NZ_JADBGI010000006.1"/>
</dbReference>
<dbReference type="Proteomes" id="UP000806528">
    <property type="component" value="Unassembled WGS sequence"/>
</dbReference>
<accession>A0ABR9P4F4</accession>
<dbReference type="EMBL" id="JADBGI010000006">
    <property type="protein sequence ID" value="MBE2998720.1"/>
    <property type="molecule type" value="Genomic_DNA"/>
</dbReference>
<sequence length="48" mass="5322">MRSATPRAALALLIHRSLILAGVIVQCPVCLQHYETSDPRASYPHNNH</sequence>
<protein>
    <submittedName>
        <fullName evidence="1">Uncharacterized protein</fullName>
    </submittedName>
</protein>